<protein>
    <submittedName>
        <fullName evidence="6">DNA-binding GntR family transcriptional regulator</fullName>
    </submittedName>
</protein>
<dbReference type="Gene3D" id="1.20.120.530">
    <property type="entry name" value="GntR ligand-binding domain-like"/>
    <property type="match status" value="1"/>
</dbReference>
<evidence type="ECO:0000256" key="3">
    <source>
        <dbReference type="ARBA" id="ARBA00023163"/>
    </source>
</evidence>
<dbReference type="EMBL" id="JACCCO010000001">
    <property type="protein sequence ID" value="NYF38815.1"/>
    <property type="molecule type" value="Genomic_DNA"/>
</dbReference>
<organism evidence="6 7">
    <name type="scientific">Streptosporangium sandarakinum</name>
    <dbReference type="NCBI Taxonomy" id="1260955"/>
    <lineage>
        <taxon>Bacteria</taxon>
        <taxon>Bacillati</taxon>
        <taxon>Actinomycetota</taxon>
        <taxon>Actinomycetes</taxon>
        <taxon>Streptosporangiales</taxon>
        <taxon>Streptosporangiaceae</taxon>
        <taxon>Streptosporangium</taxon>
    </lineage>
</organism>
<dbReference type="Pfam" id="PF07729">
    <property type="entry name" value="FCD"/>
    <property type="match status" value="1"/>
</dbReference>
<dbReference type="Pfam" id="PF00392">
    <property type="entry name" value="GntR"/>
    <property type="match status" value="1"/>
</dbReference>
<keyword evidence="3" id="KW-0804">Transcription</keyword>
<dbReference type="GO" id="GO:0003677">
    <property type="term" value="F:DNA binding"/>
    <property type="evidence" value="ECO:0007669"/>
    <property type="project" value="UniProtKB-KW"/>
</dbReference>
<feature type="region of interest" description="Disordered" evidence="4">
    <location>
        <begin position="209"/>
        <end position="239"/>
    </location>
</feature>
<feature type="domain" description="HTH gntR-type" evidence="5">
    <location>
        <begin position="8"/>
        <end position="75"/>
    </location>
</feature>
<keyword evidence="7" id="KW-1185">Reference proteome</keyword>
<evidence type="ECO:0000256" key="1">
    <source>
        <dbReference type="ARBA" id="ARBA00023015"/>
    </source>
</evidence>
<name>A0A852UYZ2_9ACTN</name>
<dbReference type="InterPro" id="IPR036390">
    <property type="entry name" value="WH_DNA-bd_sf"/>
</dbReference>
<dbReference type="InterPro" id="IPR000524">
    <property type="entry name" value="Tscrpt_reg_HTH_GntR"/>
</dbReference>
<dbReference type="SUPFAM" id="SSF46785">
    <property type="entry name" value="Winged helix' DNA-binding domain"/>
    <property type="match status" value="1"/>
</dbReference>
<accession>A0A852UYZ2</accession>
<evidence type="ECO:0000313" key="6">
    <source>
        <dbReference type="EMBL" id="NYF38815.1"/>
    </source>
</evidence>
<dbReference type="AlphaFoldDB" id="A0A852UYZ2"/>
<dbReference type="InterPro" id="IPR011711">
    <property type="entry name" value="GntR_C"/>
</dbReference>
<dbReference type="RefSeq" id="WP_179818511.1">
    <property type="nucleotide sequence ID" value="NZ_JACCCO010000001.1"/>
</dbReference>
<keyword evidence="1" id="KW-0805">Transcription regulation</keyword>
<dbReference type="Proteomes" id="UP000576393">
    <property type="component" value="Unassembled WGS sequence"/>
</dbReference>
<dbReference type="InterPro" id="IPR008920">
    <property type="entry name" value="TF_FadR/GntR_C"/>
</dbReference>
<evidence type="ECO:0000256" key="4">
    <source>
        <dbReference type="SAM" id="MobiDB-lite"/>
    </source>
</evidence>
<sequence length="239" mass="26338">MSESVKRPSAAHTAYTVTKELILSGELPGGSLISEGEIAERVRVSRTPVREAFLRLASEELLTLHPKRGAVVVPVPPGEAADVLDLRLALERSAAERIARTGLPDEYHERMRELLRRQRALAETADVDRFAEADESFHRCIVEASGNRLADRFYATLGDRQRRMSISALRPRPERLSLLADEHEALLGHLRDGDDAAFASALLSHLTATHGSPWPSRASDEASATQHSVRPQPYPTNDA</sequence>
<evidence type="ECO:0000259" key="5">
    <source>
        <dbReference type="PROSITE" id="PS50949"/>
    </source>
</evidence>
<dbReference type="SUPFAM" id="SSF48008">
    <property type="entry name" value="GntR ligand-binding domain-like"/>
    <property type="match status" value="1"/>
</dbReference>
<comment type="caution">
    <text evidence="6">The sequence shown here is derived from an EMBL/GenBank/DDBJ whole genome shotgun (WGS) entry which is preliminary data.</text>
</comment>
<dbReference type="SMART" id="SM00345">
    <property type="entry name" value="HTH_GNTR"/>
    <property type="match status" value="1"/>
</dbReference>
<dbReference type="GO" id="GO:0003700">
    <property type="term" value="F:DNA-binding transcription factor activity"/>
    <property type="evidence" value="ECO:0007669"/>
    <property type="project" value="InterPro"/>
</dbReference>
<dbReference type="InterPro" id="IPR036388">
    <property type="entry name" value="WH-like_DNA-bd_sf"/>
</dbReference>
<dbReference type="Gene3D" id="1.10.10.10">
    <property type="entry name" value="Winged helix-like DNA-binding domain superfamily/Winged helix DNA-binding domain"/>
    <property type="match status" value="1"/>
</dbReference>
<evidence type="ECO:0000313" key="7">
    <source>
        <dbReference type="Proteomes" id="UP000576393"/>
    </source>
</evidence>
<gene>
    <name evidence="6" type="ORF">HDA43_000974</name>
</gene>
<dbReference type="CDD" id="cd07377">
    <property type="entry name" value="WHTH_GntR"/>
    <property type="match status" value="1"/>
</dbReference>
<proteinExistence type="predicted"/>
<reference evidence="6 7" key="1">
    <citation type="submission" date="2020-07" db="EMBL/GenBank/DDBJ databases">
        <title>Sequencing the genomes of 1000 actinobacteria strains.</title>
        <authorList>
            <person name="Klenk H.-P."/>
        </authorList>
    </citation>
    <scope>NUCLEOTIDE SEQUENCE [LARGE SCALE GENOMIC DNA]</scope>
    <source>
        <strain evidence="6 7">DSM 45763</strain>
    </source>
</reference>
<evidence type="ECO:0000256" key="2">
    <source>
        <dbReference type="ARBA" id="ARBA00023125"/>
    </source>
</evidence>
<keyword evidence="2 6" id="KW-0238">DNA-binding</keyword>
<dbReference type="PROSITE" id="PS50949">
    <property type="entry name" value="HTH_GNTR"/>
    <property type="match status" value="1"/>
</dbReference>
<dbReference type="PANTHER" id="PTHR43537">
    <property type="entry name" value="TRANSCRIPTIONAL REGULATOR, GNTR FAMILY"/>
    <property type="match status" value="1"/>
</dbReference>
<dbReference type="SMART" id="SM00895">
    <property type="entry name" value="FCD"/>
    <property type="match status" value="1"/>
</dbReference>
<dbReference type="PANTHER" id="PTHR43537:SF24">
    <property type="entry name" value="GLUCONATE OPERON TRANSCRIPTIONAL REPRESSOR"/>
    <property type="match status" value="1"/>
</dbReference>